<organism evidence="1 2">
    <name type="scientific">Diplocarpon coronariae</name>
    <dbReference type="NCBI Taxonomy" id="2795749"/>
    <lineage>
        <taxon>Eukaryota</taxon>
        <taxon>Fungi</taxon>
        <taxon>Dikarya</taxon>
        <taxon>Ascomycota</taxon>
        <taxon>Pezizomycotina</taxon>
        <taxon>Leotiomycetes</taxon>
        <taxon>Helotiales</taxon>
        <taxon>Drepanopezizaceae</taxon>
        <taxon>Diplocarpon</taxon>
    </lineage>
</organism>
<dbReference type="OrthoDB" id="5345571at2759"/>
<dbReference type="Proteomes" id="UP000242519">
    <property type="component" value="Unassembled WGS sequence"/>
</dbReference>
<dbReference type="EMBL" id="MZNU01000060">
    <property type="protein sequence ID" value="OWP05797.1"/>
    <property type="molecule type" value="Genomic_DNA"/>
</dbReference>
<comment type="caution">
    <text evidence="1">The sequence shown here is derived from an EMBL/GenBank/DDBJ whole genome shotgun (WGS) entry which is preliminary data.</text>
</comment>
<dbReference type="InParanoid" id="A0A218ZCP2"/>
<reference evidence="1 2" key="1">
    <citation type="submission" date="2017-04" db="EMBL/GenBank/DDBJ databases">
        <title>Draft genome sequence of Marssonina coronaria NL1: causal agent of apple blotch.</title>
        <authorList>
            <person name="Cheng Q."/>
        </authorList>
    </citation>
    <scope>NUCLEOTIDE SEQUENCE [LARGE SCALE GENOMIC DNA]</scope>
    <source>
        <strain evidence="1 2">NL1</strain>
    </source>
</reference>
<name>A0A218ZCP2_9HELO</name>
<protein>
    <submittedName>
        <fullName evidence="1">Uncharacterized protein</fullName>
    </submittedName>
</protein>
<evidence type="ECO:0000313" key="2">
    <source>
        <dbReference type="Proteomes" id="UP000242519"/>
    </source>
</evidence>
<proteinExistence type="predicted"/>
<sequence>MEELLGCWQEAQRADKAAVQLQRIREELGPECFEHITAVIREIESCSRLLRDLYDLFPIYQSRIPIIINHLNLILPSLCKTIQGMMVYIDNDAFPARTQWTLMYERLGNQGGITLSLRFVMYVELLVQLVRLLSRSLLYDPTTLERLRIRHLRLRLLQGIPAADAFQNLFTVDSDDSDSDHESVLDVPLMSGGNGL</sequence>
<keyword evidence="2" id="KW-1185">Reference proteome</keyword>
<dbReference type="AlphaFoldDB" id="A0A218ZCP2"/>
<gene>
    <name evidence="1" type="ORF">B2J93_915</name>
</gene>
<evidence type="ECO:0000313" key="1">
    <source>
        <dbReference type="EMBL" id="OWP05797.1"/>
    </source>
</evidence>
<accession>A0A218ZCP2</accession>